<dbReference type="NCBIfam" id="TIGR02532">
    <property type="entry name" value="IV_pilin_GFxxxE"/>
    <property type="match status" value="1"/>
</dbReference>
<dbReference type="InterPro" id="IPR010052">
    <property type="entry name" value="T2SS_protein-GspI"/>
</dbReference>
<evidence type="ECO:0000313" key="10">
    <source>
        <dbReference type="EMBL" id="MEA1606731.1"/>
    </source>
</evidence>
<name>A0ABU5PAN2_9PSED</name>
<dbReference type="Proteomes" id="UP001292571">
    <property type="component" value="Unassembled WGS sequence"/>
</dbReference>
<feature type="transmembrane region" description="Helical" evidence="9">
    <location>
        <begin position="12"/>
        <end position="36"/>
    </location>
</feature>
<evidence type="ECO:0000256" key="3">
    <source>
        <dbReference type="ARBA" id="ARBA00022475"/>
    </source>
</evidence>
<dbReference type="EMBL" id="JAYEET010000039">
    <property type="protein sequence ID" value="MEA1606731.1"/>
    <property type="molecule type" value="Genomic_DNA"/>
</dbReference>
<keyword evidence="4" id="KW-0488">Methylation</keyword>
<dbReference type="InterPro" id="IPR012902">
    <property type="entry name" value="N_methyl_site"/>
</dbReference>
<evidence type="ECO:0000256" key="2">
    <source>
        <dbReference type="ARBA" id="ARBA00008358"/>
    </source>
</evidence>
<evidence type="ECO:0000313" key="11">
    <source>
        <dbReference type="Proteomes" id="UP001292571"/>
    </source>
</evidence>
<keyword evidence="8 9" id="KW-0472">Membrane</keyword>
<comment type="similarity">
    <text evidence="2">Belongs to the GSP I family.</text>
</comment>
<organism evidence="10 11">
    <name type="scientific">Pseudomonas spirodelae</name>
    <dbReference type="NCBI Taxonomy" id="3101751"/>
    <lineage>
        <taxon>Bacteria</taxon>
        <taxon>Pseudomonadati</taxon>
        <taxon>Pseudomonadota</taxon>
        <taxon>Gammaproteobacteria</taxon>
        <taxon>Pseudomonadales</taxon>
        <taxon>Pseudomonadaceae</taxon>
        <taxon>Pseudomonas</taxon>
    </lineage>
</organism>
<evidence type="ECO:0000256" key="7">
    <source>
        <dbReference type="ARBA" id="ARBA00022989"/>
    </source>
</evidence>
<dbReference type="PANTHER" id="PTHR38779:SF2">
    <property type="entry name" value="TYPE II SECRETION SYSTEM PROTEIN I-RELATED"/>
    <property type="match status" value="1"/>
</dbReference>
<dbReference type="PANTHER" id="PTHR38779">
    <property type="entry name" value="TYPE II SECRETION SYSTEM PROTEIN I-RELATED"/>
    <property type="match status" value="1"/>
</dbReference>
<proteinExistence type="inferred from homology"/>
<evidence type="ECO:0000256" key="6">
    <source>
        <dbReference type="ARBA" id="ARBA00022692"/>
    </source>
</evidence>
<keyword evidence="7 9" id="KW-1133">Transmembrane helix</keyword>
<reference evidence="10 11" key="1">
    <citation type="submission" date="2023-12" db="EMBL/GenBank/DDBJ databases">
        <title>Pseudomonas sp. T5W1.</title>
        <authorList>
            <person name="Maltman C."/>
        </authorList>
    </citation>
    <scope>NUCLEOTIDE SEQUENCE [LARGE SCALE GENOMIC DNA]</scope>
    <source>
        <strain evidence="10 11">T5W1</strain>
    </source>
</reference>
<keyword evidence="11" id="KW-1185">Reference proteome</keyword>
<evidence type="ECO:0000256" key="5">
    <source>
        <dbReference type="ARBA" id="ARBA00022519"/>
    </source>
</evidence>
<keyword evidence="6 9" id="KW-0812">Transmembrane</keyword>
<protein>
    <submittedName>
        <fullName evidence="10">Type IV pilus modification protein PilV</fullName>
    </submittedName>
</protein>
<keyword evidence="3" id="KW-1003">Cell membrane</keyword>
<comment type="subcellular location">
    <subcellularLocation>
        <location evidence="1">Cell inner membrane</location>
        <topology evidence="1">Single-pass membrane protein</topology>
    </subcellularLocation>
</comment>
<evidence type="ECO:0000256" key="1">
    <source>
        <dbReference type="ARBA" id="ARBA00004377"/>
    </source>
</evidence>
<evidence type="ECO:0000256" key="4">
    <source>
        <dbReference type="ARBA" id="ARBA00022481"/>
    </source>
</evidence>
<evidence type="ECO:0000256" key="9">
    <source>
        <dbReference type="SAM" id="Phobius"/>
    </source>
</evidence>
<dbReference type="RefSeq" id="WP_322949396.1">
    <property type="nucleotide sequence ID" value="NZ_JAYEET010000039.1"/>
</dbReference>
<dbReference type="NCBIfam" id="TIGR02523">
    <property type="entry name" value="type_IV_pilV"/>
    <property type="match status" value="1"/>
</dbReference>
<gene>
    <name evidence="10" type="primary">pilV</name>
    <name evidence="10" type="ORF">SOP97_13020</name>
</gene>
<evidence type="ECO:0000256" key="8">
    <source>
        <dbReference type="ARBA" id="ARBA00023136"/>
    </source>
</evidence>
<dbReference type="InterPro" id="IPR013362">
    <property type="entry name" value="Pilus_4_PilV"/>
</dbReference>
<dbReference type="Pfam" id="PF07963">
    <property type="entry name" value="N_methyl"/>
    <property type="match status" value="1"/>
</dbReference>
<sequence length="186" mass="20021">MHKTHRSRHRGFTLIEVMVAMVILAVGLLGMASLMARSQKSTESAYSRSQATLLAYDFVERMRANLVDPEDTGKNYKVLFVTDPSSNKTAGNTGNYALASLPNCSAPSGAVPAGGASRASYDIAAWCATLKSSLPNVDTANTKVSFETGTQFEDFGIATVTVKIQWQDNSADGENQKQYVEVVTTL</sequence>
<keyword evidence="5" id="KW-0997">Cell inner membrane</keyword>
<comment type="caution">
    <text evidence="10">The sequence shown here is derived from an EMBL/GenBank/DDBJ whole genome shotgun (WGS) entry which is preliminary data.</text>
</comment>
<accession>A0ABU5PAN2</accession>